<dbReference type="InterPro" id="IPR001909">
    <property type="entry name" value="KRAB"/>
</dbReference>
<dbReference type="PANTHER" id="PTHR23232:SF161">
    <property type="entry name" value="KRAB DOMAIN-CONTAINING PROTEIN"/>
    <property type="match status" value="1"/>
</dbReference>
<evidence type="ECO:0000259" key="1">
    <source>
        <dbReference type="PROSITE" id="PS50805"/>
    </source>
</evidence>
<dbReference type="PANTHER" id="PTHR23232">
    <property type="entry name" value="KRAB DOMAIN C2H2 ZINC FINGER"/>
    <property type="match status" value="1"/>
</dbReference>
<feature type="domain" description="KRAB" evidence="1">
    <location>
        <begin position="8"/>
        <end position="78"/>
    </location>
</feature>
<name>A0A9W2W738_PHYMC</name>
<organism evidence="2 3">
    <name type="scientific">Physeter macrocephalus</name>
    <name type="common">Sperm whale</name>
    <name type="synonym">Physeter catodon</name>
    <dbReference type="NCBI Taxonomy" id="9755"/>
    <lineage>
        <taxon>Eukaryota</taxon>
        <taxon>Metazoa</taxon>
        <taxon>Chordata</taxon>
        <taxon>Craniata</taxon>
        <taxon>Vertebrata</taxon>
        <taxon>Euteleostomi</taxon>
        <taxon>Mammalia</taxon>
        <taxon>Eutheria</taxon>
        <taxon>Laurasiatheria</taxon>
        <taxon>Artiodactyla</taxon>
        <taxon>Whippomorpha</taxon>
        <taxon>Cetacea</taxon>
        <taxon>Odontoceti</taxon>
        <taxon>Physeteridae</taxon>
        <taxon>Physeter</taxon>
    </lineage>
</organism>
<dbReference type="SUPFAM" id="SSF109640">
    <property type="entry name" value="KRAB domain (Kruppel-associated box)"/>
    <property type="match status" value="1"/>
</dbReference>
<dbReference type="GO" id="GO:0006355">
    <property type="term" value="P:regulation of DNA-templated transcription"/>
    <property type="evidence" value="ECO:0007669"/>
    <property type="project" value="InterPro"/>
</dbReference>
<dbReference type="SMART" id="SM00349">
    <property type="entry name" value="KRAB"/>
    <property type="match status" value="1"/>
</dbReference>
<dbReference type="PROSITE" id="PS50805">
    <property type="entry name" value="KRAB"/>
    <property type="match status" value="1"/>
</dbReference>
<accession>A0A9W2W738</accession>
<dbReference type="GeneID" id="102991179"/>
<reference evidence="3" key="1">
    <citation type="submission" date="2025-08" db="UniProtKB">
        <authorList>
            <consortium name="RefSeq"/>
        </authorList>
    </citation>
    <scope>IDENTIFICATION</scope>
    <source>
        <tissue evidence="3">Muscle</tissue>
    </source>
</reference>
<evidence type="ECO:0000313" key="2">
    <source>
        <dbReference type="Proteomes" id="UP000248484"/>
    </source>
</evidence>
<keyword evidence="2" id="KW-1185">Reference proteome</keyword>
<protein>
    <submittedName>
        <fullName evidence="3">Zinc finger protein 350-like isoform X5</fullName>
    </submittedName>
</protein>
<dbReference type="CDD" id="cd07765">
    <property type="entry name" value="KRAB_A-box"/>
    <property type="match status" value="1"/>
</dbReference>
<proteinExistence type="predicted"/>
<dbReference type="RefSeq" id="XP_054935124.1">
    <property type="nucleotide sequence ID" value="XM_055079149.1"/>
</dbReference>
<dbReference type="AlphaFoldDB" id="A0A9W2W738"/>
<dbReference type="InterPro" id="IPR036051">
    <property type="entry name" value="KRAB_dom_sf"/>
</dbReference>
<gene>
    <name evidence="3" type="primary">LOC102991179</name>
</gene>
<dbReference type="Pfam" id="PF01352">
    <property type="entry name" value="KRAB"/>
    <property type="match status" value="1"/>
</dbReference>
<evidence type="ECO:0000313" key="3">
    <source>
        <dbReference type="RefSeq" id="XP_054935124.1"/>
    </source>
</evidence>
<dbReference type="Gene3D" id="6.10.140.140">
    <property type="match status" value="1"/>
</dbReference>
<sequence>MIQAQETLTFDDVTVDFTWEEWQLLIPPQKDLYQEVMLENYSNLLSVGYQARKPDILSKLDQGEPWTMEDEIHCRTHSGYQASKPDAVSRLERGELWPVEDDSHVQICPGPDSPGAK</sequence>
<dbReference type="Proteomes" id="UP000248484">
    <property type="component" value="Chromosome 17"/>
</dbReference>
<dbReference type="InterPro" id="IPR050169">
    <property type="entry name" value="Krueppel_C2H2_ZnF"/>
</dbReference>